<reference evidence="2" key="1">
    <citation type="journal article" date="2019" name="Int. J. Syst. Evol. Microbiol.">
        <title>The Global Catalogue of Microorganisms (GCM) 10K type strain sequencing project: providing services to taxonomists for standard genome sequencing and annotation.</title>
        <authorList>
            <consortium name="The Broad Institute Genomics Platform"/>
            <consortium name="The Broad Institute Genome Sequencing Center for Infectious Disease"/>
            <person name="Wu L."/>
            <person name="Ma J."/>
        </authorList>
    </citation>
    <scope>NUCLEOTIDE SEQUENCE [LARGE SCALE GENOMIC DNA]</scope>
    <source>
        <strain evidence="2">KCTC 42986</strain>
    </source>
</reference>
<evidence type="ECO:0000313" key="1">
    <source>
        <dbReference type="EMBL" id="MFC3108703.1"/>
    </source>
</evidence>
<evidence type="ECO:0000313" key="2">
    <source>
        <dbReference type="Proteomes" id="UP001595530"/>
    </source>
</evidence>
<protein>
    <submittedName>
        <fullName evidence="1">Uncharacterized protein</fullName>
    </submittedName>
</protein>
<dbReference type="Proteomes" id="UP001595530">
    <property type="component" value="Unassembled WGS sequence"/>
</dbReference>
<organism evidence="1 2">
    <name type="scientific">Undibacterium arcticum</name>
    <dbReference type="NCBI Taxonomy" id="1762892"/>
    <lineage>
        <taxon>Bacteria</taxon>
        <taxon>Pseudomonadati</taxon>
        <taxon>Pseudomonadota</taxon>
        <taxon>Betaproteobacteria</taxon>
        <taxon>Burkholderiales</taxon>
        <taxon>Oxalobacteraceae</taxon>
        <taxon>Undibacterium</taxon>
    </lineage>
</organism>
<proteinExistence type="predicted"/>
<dbReference type="InterPro" id="IPR023198">
    <property type="entry name" value="PGP-like_dom2"/>
</dbReference>
<dbReference type="Gene3D" id="1.10.150.240">
    <property type="entry name" value="Putative phosphatase, domain 2"/>
    <property type="match status" value="1"/>
</dbReference>
<keyword evidence="2" id="KW-1185">Reference proteome</keyword>
<accession>A0ABV7F3L3</accession>
<name>A0ABV7F3L3_9BURK</name>
<dbReference type="EMBL" id="JBHRTP010000036">
    <property type="protein sequence ID" value="MFC3108703.1"/>
    <property type="molecule type" value="Genomic_DNA"/>
</dbReference>
<comment type="caution">
    <text evidence="1">The sequence shown here is derived from an EMBL/GenBank/DDBJ whole genome shotgun (WGS) entry which is preliminary data.</text>
</comment>
<sequence>MSNDIIDRHSAYATEEFHLSAYNAAFYELGLRWHWDADTYHALRRNACEKERIRIYLQTNQPHLLKAYDADFLIDAIQTTKARCYETIIARGACVAPKVDWAAIQAIEVGV</sequence>
<dbReference type="RefSeq" id="WP_390323277.1">
    <property type="nucleotide sequence ID" value="NZ_JBHRTP010000036.1"/>
</dbReference>
<gene>
    <name evidence="1" type="ORF">ACFOFO_12140</name>
</gene>